<name>A0A9N8VIL5_9GLOM</name>
<gene>
    <name evidence="2" type="ORF">POCULU_LOCUS68</name>
</gene>
<comment type="caution">
    <text evidence="2">The sequence shown here is derived from an EMBL/GenBank/DDBJ whole genome shotgun (WGS) entry which is preliminary data.</text>
</comment>
<dbReference type="InterPro" id="IPR041698">
    <property type="entry name" value="Methyltransf_25"/>
</dbReference>
<dbReference type="SUPFAM" id="SSF53335">
    <property type="entry name" value="S-adenosyl-L-methionine-dependent methyltransferases"/>
    <property type="match status" value="1"/>
</dbReference>
<dbReference type="Pfam" id="PF13649">
    <property type="entry name" value="Methyltransf_25"/>
    <property type="match status" value="1"/>
</dbReference>
<dbReference type="InterPro" id="IPR029063">
    <property type="entry name" value="SAM-dependent_MTases_sf"/>
</dbReference>
<dbReference type="CDD" id="cd02440">
    <property type="entry name" value="AdoMet_MTases"/>
    <property type="match status" value="1"/>
</dbReference>
<dbReference type="EMBL" id="CAJVPJ010000003">
    <property type="protein sequence ID" value="CAG8451729.1"/>
    <property type="molecule type" value="Genomic_DNA"/>
</dbReference>
<dbReference type="PANTHER" id="PTHR43591">
    <property type="entry name" value="METHYLTRANSFERASE"/>
    <property type="match status" value="1"/>
</dbReference>
<protein>
    <submittedName>
        <fullName evidence="2">445_t:CDS:1</fullName>
    </submittedName>
</protein>
<evidence type="ECO:0000313" key="3">
    <source>
        <dbReference type="Proteomes" id="UP000789572"/>
    </source>
</evidence>
<dbReference type="Gene3D" id="3.40.50.150">
    <property type="entry name" value="Vaccinia Virus protein VP39"/>
    <property type="match status" value="1"/>
</dbReference>
<dbReference type="OrthoDB" id="2013972at2759"/>
<reference evidence="2" key="1">
    <citation type="submission" date="2021-06" db="EMBL/GenBank/DDBJ databases">
        <authorList>
            <person name="Kallberg Y."/>
            <person name="Tangrot J."/>
            <person name="Rosling A."/>
        </authorList>
    </citation>
    <scope>NUCLEOTIDE SEQUENCE</scope>
    <source>
        <strain evidence="2">IA702</strain>
    </source>
</reference>
<dbReference type="PANTHER" id="PTHR43591:SF24">
    <property type="entry name" value="2-METHOXY-6-POLYPRENYL-1,4-BENZOQUINOL METHYLASE, MITOCHONDRIAL"/>
    <property type="match status" value="1"/>
</dbReference>
<dbReference type="Proteomes" id="UP000789572">
    <property type="component" value="Unassembled WGS sequence"/>
</dbReference>
<evidence type="ECO:0000259" key="1">
    <source>
        <dbReference type="Pfam" id="PF13649"/>
    </source>
</evidence>
<sequence>MQVGHYLYQFLWQSHFSAPVEEKLISGGRVLDVGCNPGTWLFEIASAYPLTDFIGIDINPLFPSPSDISQHNIKFVQADVLDKLPFEDDSFDYIRMALFSNTFTHDEWQPALQELIRVLKPGGFIELMEPDYRLQNMGPDSVQLVTSLLQYLSLQHVNGEIVHKLQLLLAATNGLGDIDHSVRSLPISHLGGKTGVLLEDSFFIYCNEVVGEPLADFMELSLGEYEELLQRVKKEFVTFETFCRVYRFWAVKNR</sequence>
<dbReference type="AlphaFoldDB" id="A0A9N8VIL5"/>
<accession>A0A9N8VIL5</accession>
<proteinExistence type="predicted"/>
<keyword evidence="3" id="KW-1185">Reference proteome</keyword>
<evidence type="ECO:0000313" key="2">
    <source>
        <dbReference type="EMBL" id="CAG8451729.1"/>
    </source>
</evidence>
<organism evidence="2 3">
    <name type="scientific">Paraglomus occultum</name>
    <dbReference type="NCBI Taxonomy" id="144539"/>
    <lineage>
        <taxon>Eukaryota</taxon>
        <taxon>Fungi</taxon>
        <taxon>Fungi incertae sedis</taxon>
        <taxon>Mucoromycota</taxon>
        <taxon>Glomeromycotina</taxon>
        <taxon>Glomeromycetes</taxon>
        <taxon>Paraglomerales</taxon>
        <taxon>Paraglomeraceae</taxon>
        <taxon>Paraglomus</taxon>
    </lineage>
</organism>
<dbReference type="GO" id="GO:0008168">
    <property type="term" value="F:methyltransferase activity"/>
    <property type="evidence" value="ECO:0007669"/>
    <property type="project" value="TreeGrafter"/>
</dbReference>
<feature type="domain" description="Methyltransferase" evidence="1">
    <location>
        <begin position="30"/>
        <end position="123"/>
    </location>
</feature>